<keyword evidence="2" id="KW-1185">Reference proteome</keyword>
<evidence type="ECO:0000313" key="2">
    <source>
        <dbReference type="Proteomes" id="UP001230328"/>
    </source>
</evidence>
<sequence>MGPVVHVCAARSGVADKGRNLGGESGGAQTEAAQQLLGEVEFVVGELFGQNRMSLSGEACGEQNGVVVARHVEGFQRYVDQVFE</sequence>
<accession>A0ABU0TAA7</accession>
<reference evidence="1 2" key="1">
    <citation type="submission" date="2023-07" db="EMBL/GenBank/DDBJ databases">
        <title>Comparative genomics of wheat-associated soil bacteria to identify genetic determinants of phenazine resistance.</title>
        <authorList>
            <person name="Mouncey N."/>
        </authorList>
    </citation>
    <scope>NUCLEOTIDE SEQUENCE [LARGE SCALE GENOMIC DNA]</scope>
    <source>
        <strain evidence="1 2">V2I4</strain>
    </source>
</reference>
<organism evidence="1 2">
    <name type="scientific">Streptomyces umbrinus</name>
    <dbReference type="NCBI Taxonomy" id="67370"/>
    <lineage>
        <taxon>Bacteria</taxon>
        <taxon>Bacillati</taxon>
        <taxon>Actinomycetota</taxon>
        <taxon>Actinomycetes</taxon>
        <taxon>Kitasatosporales</taxon>
        <taxon>Streptomycetaceae</taxon>
        <taxon>Streptomyces</taxon>
        <taxon>Streptomyces phaeochromogenes group</taxon>
    </lineage>
</organism>
<dbReference type="RefSeq" id="WP_307532069.1">
    <property type="nucleotide sequence ID" value="NZ_JAUSZI010000002.1"/>
</dbReference>
<dbReference type="EMBL" id="JAUSZI010000002">
    <property type="protein sequence ID" value="MDQ1032749.1"/>
    <property type="molecule type" value="Genomic_DNA"/>
</dbReference>
<proteinExistence type="predicted"/>
<gene>
    <name evidence="1" type="ORF">QF035_010331</name>
</gene>
<dbReference type="Proteomes" id="UP001230328">
    <property type="component" value="Unassembled WGS sequence"/>
</dbReference>
<name>A0ABU0TAA7_9ACTN</name>
<evidence type="ECO:0000313" key="1">
    <source>
        <dbReference type="EMBL" id="MDQ1032749.1"/>
    </source>
</evidence>
<comment type="caution">
    <text evidence="1">The sequence shown here is derived from an EMBL/GenBank/DDBJ whole genome shotgun (WGS) entry which is preliminary data.</text>
</comment>
<protein>
    <submittedName>
        <fullName evidence="1">Uncharacterized protein</fullName>
    </submittedName>
</protein>